<dbReference type="EMBL" id="JAFJYH010000603">
    <property type="protein sequence ID" value="KAG4410735.1"/>
    <property type="molecule type" value="Genomic_DNA"/>
</dbReference>
<keyword evidence="2" id="KW-0521">NADP</keyword>
<dbReference type="PRINTS" id="PR00081">
    <property type="entry name" value="GDHRDH"/>
</dbReference>
<dbReference type="OrthoDB" id="37659at2759"/>
<reference evidence="4" key="1">
    <citation type="submission" date="2021-02" db="EMBL/GenBank/DDBJ databases">
        <title>Genome sequence Cadophora malorum strain M34.</title>
        <authorList>
            <person name="Stefanovic E."/>
            <person name="Vu D."/>
            <person name="Scully C."/>
            <person name="Dijksterhuis J."/>
            <person name="Roader J."/>
            <person name="Houbraken J."/>
        </authorList>
    </citation>
    <scope>NUCLEOTIDE SEQUENCE</scope>
    <source>
        <strain evidence="4">M34</strain>
    </source>
</reference>
<comment type="similarity">
    <text evidence="1">Belongs to the short-chain dehydrogenases/reductases (SDR) family.</text>
</comment>
<sequence length="263" mass="28924">MLAERGIRVCIADFNIEAAEKVASELNQKSGSEDVWAVKVDVSCWDSQAAAFEKAIEVFERIDYVFPVAGIGEKRALPNRPNATGPFEKPDLAVMDVDGTGMIYTIWLGVQHFRRQKNLNRYGFKGKIICVSSICGVYVFPASPVYSAAKYAVVGFVRTYGVIMAQENITLNAVCPGIVETGISSHAPWYHAEARKRGCLVEMSQMMDAFSMLMGGEKMSGQCVEVVAKHGARVVNFPPASKESDIGGEISYKRNRPFHDPVE</sequence>
<dbReference type="InterPro" id="IPR002347">
    <property type="entry name" value="SDR_fam"/>
</dbReference>
<dbReference type="GO" id="GO:0005737">
    <property type="term" value="C:cytoplasm"/>
    <property type="evidence" value="ECO:0007669"/>
    <property type="project" value="TreeGrafter"/>
</dbReference>
<accession>A0A8H7T1H8</accession>
<evidence type="ECO:0000313" key="4">
    <source>
        <dbReference type="EMBL" id="KAG4410735.1"/>
    </source>
</evidence>
<dbReference type="PANTHER" id="PTHR44229">
    <property type="entry name" value="15-HYDROXYPROSTAGLANDIN DEHYDROGENASE [NAD(+)]"/>
    <property type="match status" value="1"/>
</dbReference>
<evidence type="ECO:0000256" key="2">
    <source>
        <dbReference type="ARBA" id="ARBA00022857"/>
    </source>
</evidence>
<keyword evidence="3" id="KW-0560">Oxidoreductase</keyword>
<evidence type="ECO:0000313" key="5">
    <source>
        <dbReference type="Proteomes" id="UP000664132"/>
    </source>
</evidence>
<evidence type="ECO:0008006" key="6">
    <source>
        <dbReference type="Google" id="ProtNLM"/>
    </source>
</evidence>
<evidence type="ECO:0000256" key="3">
    <source>
        <dbReference type="ARBA" id="ARBA00023002"/>
    </source>
</evidence>
<dbReference type="GO" id="GO:0016616">
    <property type="term" value="F:oxidoreductase activity, acting on the CH-OH group of donors, NAD or NADP as acceptor"/>
    <property type="evidence" value="ECO:0007669"/>
    <property type="project" value="TreeGrafter"/>
</dbReference>
<dbReference type="PANTHER" id="PTHR44229:SF4">
    <property type="entry name" value="15-HYDROXYPROSTAGLANDIN DEHYDROGENASE [NAD(+)]"/>
    <property type="match status" value="1"/>
</dbReference>
<evidence type="ECO:0000256" key="1">
    <source>
        <dbReference type="ARBA" id="ARBA00006484"/>
    </source>
</evidence>
<gene>
    <name evidence="4" type="ORF">IFR04_016134</name>
</gene>
<dbReference type="PROSITE" id="PS00061">
    <property type="entry name" value="ADH_SHORT"/>
    <property type="match status" value="1"/>
</dbReference>
<dbReference type="InterPro" id="IPR020904">
    <property type="entry name" value="Sc_DH/Rdtase_CS"/>
</dbReference>
<protein>
    <recommendedName>
        <fullName evidence="6">NAD(P)-binding protein</fullName>
    </recommendedName>
</protein>
<dbReference type="Pfam" id="PF00106">
    <property type="entry name" value="adh_short"/>
    <property type="match status" value="1"/>
</dbReference>
<comment type="caution">
    <text evidence="4">The sequence shown here is derived from an EMBL/GenBank/DDBJ whole genome shotgun (WGS) entry which is preliminary data.</text>
</comment>
<keyword evidence="5" id="KW-1185">Reference proteome</keyword>
<name>A0A8H7T1H8_9HELO</name>
<organism evidence="4 5">
    <name type="scientific">Cadophora malorum</name>
    <dbReference type="NCBI Taxonomy" id="108018"/>
    <lineage>
        <taxon>Eukaryota</taxon>
        <taxon>Fungi</taxon>
        <taxon>Dikarya</taxon>
        <taxon>Ascomycota</taxon>
        <taxon>Pezizomycotina</taxon>
        <taxon>Leotiomycetes</taxon>
        <taxon>Helotiales</taxon>
        <taxon>Ploettnerulaceae</taxon>
        <taxon>Cadophora</taxon>
    </lineage>
</organism>
<dbReference type="Gene3D" id="3.40.50.720">
    <property type="entry name" value="NAD(P)-binding Rossmann-like Domain"/>
    <property type="match status" value="1"/>
</dbReference>
<dbReference type="Proteomes" id="UP000664132">
    <property type="component" value="Unassembled WGS sequence"/>
</dbReference>
<dbReference type="InterPro" id="IPR036291">
    <property type="entry name" value="NAD(P)-bd_dom_sf"/>
</dbReference>
<dbReference type="AlphaFoldDB" id="A0A8H7T1H8"/>
<proteinExistence type="inferred from homology"/>
<dbReference type="SUPFAM" id="SSF51735">
    <property type="entry name" value="NAD(P)-binding Rossmann-fold domains"/>
    <property type="match status" value="1"/>
</dbReference>